<accession>A0A4D6LLX5</accession>
<sequence>MATTMSSMVYVFRRISQDVLLSHLQATTCRARKSIWTHPYEPQLAHSHWQHSPTQAATQEFLVFIRYPKPQLKGYVLRHNSRNTSKLTFEISPKPCRQRTSKVSKTQALPLHYRLAMLLSRQAKRTSKSPGGGHVPPSTKRLGAQ</sequence>
<gene>
    <name evidence="2" type="ORF">DEO72_LG4g537</name>
</gene>
<protein>
    <submittedName>
        <fullName evidence="2">Uncharacterized protein</fullName>
    </submittedName>
</protein>
<dbReference type="Proteomes" id="UP000501690">
    <property type="component" value="Linkage Group LG4"/>
</dbReference>
<proteinExistence type="predicted"/>
<evidence type="ECO:0000313" key="3">
    <source>
        <dbReference type="Proteomes" id="UP000501690"/>
    </source>
</evidence>
<keyword evidence="3" id="KW-1185">Reference proteome</keyword>
<dbReference type="EMBL" id="CP039348">
    <property type="protein sequence ID" value="QCD89591.1"/>
    <property type="molecule type" value="Genomic_DNA"/>
</dbReference>
<dbReference type="AlphaFoldDB" id="A0A4D6LLX5"/>
<feature type="region of interest" description="Disordered" evidence="1">
    <location>
        <begin position="122"/>
        <end position="145"/>
    </location>
</feature>
<name>A0A4D6LLX5_VIGUN</name>
<evidence type="ECO:0000256" key="1">
    <source>
        <dbReference type="SAM" id="MobiDB-lite"/>
    </source>
</evidence>
<evidence type="ECO:0000313" key="2">
    <source>
        <dbReference type="EMBL" id="QCD89591.1"/>
    </source>
</evidence>
<organism evidence="2 3">
    <name type="scientific">Vigna unguiculata</name>
    <name type="common">Cowpea</name>
    <dbReference type="NCBI Taxonomy" id="3917"/>
    <lineage>
        <taxon>Eukaryota</taxon>
        <taxon>Viridiplantae</taxon>
        <taxon>Streptophyta</taxon>
        <taxon>Embryophyta</taxon>
        <taxon>Tracheophyta</taxon>
        <taxon>Spermatophyta</taxon>
        <taxon>Magnoliopsida</taxon>
        <taxon>eudicotyledons</taxon>
        <taxon>Gunneridae</taxon>
        <taxon>Pentapetalae</taxon>
        <taxon>rosids</taxon>
        <taxon>fabids</taxon>
        <taxon>Fabales</taxon>
        <taxon>Fabaceae</taxon>
        <taxon>Papilionoideae</taxon>
        <taxon>50 kb inversion clade</taxon>
        <taxon>NPAAA clade</taxon>
        <taxon>indigoferoid/millettioid clade</taxon>
        <taxon>Phaseoleae</taxon>
        <taxon>Vigna</taxon>
    </lineage>
</organism>
<reference evidence="2 3" key="1">
    <citation type="submission" date="2019-04" db="EMBL/GenBank/DDBJ databases">
        <title>An improved genome assembly and genetic linkage map for asparagus bean, Vigna unguiculata ssp. sesquipedialis.</title>
        <authorList>
            <person name="Xia Q."/>
            <person name="Zhang R."/>
            <person name="Dong Y."/>
        </authorList>
    </citation>
    <scope>NUCLEOTIDE SEQUENCE [LARGE SCALE GENOMIC DNA]</scope>
    <source>
        <tissue evidence="2">Leaf</tissue>
    </source>
</reference>